<name>A0A2J6SBD6_HYAVF</name>
<gene>
    <name evidence="1" type="ORF">L207DRAFT_505154</name>
</gene>
<accession>A0A2J6SBD6</accession>
<protein>
    <submittedName>
        <fullName evidence="1">Uncharacterized protein</fullName>
    </submittedName>
</protein>
<dbReference type="AlphaFoldDB" id="A0A2J6SBD6"/>
<sequence length="89" mass="9864">MAVVGSGTHLLLCAPFSMPLSALVRHDIYLIRTLVMIQTQIHSIFEEFLVHQILNFAVVVFTSGATPLQYQDINHTSSLILNPDPKSVC</sequence>
<proteinExistence type="predicted"/>
<reference evidence="1 2" key="1">
    <citation type="submission" date="2016-04" db="EMBL/GenBank/DDBJ databases">
        <title>A degradative enzymes factory behind the ericoid mycorrhizal symbiosis.</title>
        <authorList>
            <consortium name="DOE Joint Genome Institute"/>
            <person name="Martino E."/>
            <person name="Morin E."/>
            <person name="Grelet G."/>
            <person name="Kuo A."/>
            <person name="Kohler A."/>
            <person name="Daghino S."/>
            <person name="Barry K."/>
            <person name="Choi C."/>
            <person name="Cichocki N."/>
            <person name="Clum A."/>
            <person name="Copeland A."/>
            <person name="Hainaut M."/>
            <person name="Haridas S."/>
            <person name="Labutti K."/>
            <person name="Lindquist E."/>
            <person name="Lipzen A."/>
            <person name="Khouja H.-R."/>
            <person name="Murat C."/>
            <person name="Ohm R."/>
            <person name="Olson A."/>
            <person name="Spatafora J."/>
            <person name="Veneault-Fourrey C."/>
            <person name="Henrissat B."/>
            <person name="Grigoriev I."/>
            <person name="Martin F."/>
            <person name="Perotto S."/>
        </authorList>
    </citation>
    <scope>NUCLEOTIDE SEQUENCE [LARGE SCALE GENOMIC DNA]</scope>
    <source>
        <strain evidence="1 2">F</strain>
    </source>
</reference>
<evidence type="ECO:0000313" key="1">
    <source>
        <dbReference type="EMBL" id="PMD48071.1"/>
    </source>
</evidence>
<dbReference type="EMBL" id="KZ613937">
    <property type="protein sequence ID" value="PMD48071.1"/>
    <property type="molecule type" value="Genomic_DNA"/>
</dbReference>
<evidence type="ECO:0000313" key="2">
    <source>
        <dbReference type="Proteomes" id="UP000235786"/>
    </source>
</evidence>
<organism evidence="1 2">
    <name type="scientific">Hyaloscypha variabilis (strain UAMH 11265 / GT02V1 / F)</name>
    <name type="common">Meliniomyces variabilis</name>
    <dbReference type="NCBI Taxonomy" id="1149755"/>
    <lineage>
        <taxon>Eukaryota</taxon>
        <taxon>Fungi</taxon>
        <taxon>Dikarya</taxon>
        <taxon>Ascomycota</taxon>
        <taxon>Pezizomycotina</taxon>
        <taxon>Leotiomycetes</taxon>
        <taxon>Helotiales</taxon>
        <taxon>Hyaloscyphaceae</taxon>
        <taxon>Hyaloscypha</taxon>
        <taxon>Hyaloscypha variabilis</taxon>
    </lineage>
</organism>
<dbReference type="Proteomes" id="UP000235786">
    <property type="component" value="Unassembled WGS sequence"/>
</dbReference>
<keyword evidence="2" id="KW-1185">Reference proteome</keyword>